<name>A0ABM1T4K6_LIMPO</name>
<evidence type="ECO:0000256" key="9">
    <source>
        <dbReference type="ARBA" id="ARBA00023128"/>
    </source>
</evidence>
<dbReference type="Pfam" id="PF10200">
    <property type="entry name" value="Ndufs5"/>
    <property type="match status" value="1"/>
</dbReference>
<evidence type="ECO:0000256" key="2">
    <source>
        <dbReference type="ARBA" id="ARBA00004569"/>
    </source>
</evidence>
<evidence type="ECO:0000256" key="5">
    <source>
        <dbReference type="ARBA" id="ARBA00022448"/>
    </source>
</evidence>
<evidence type="ECO:0000256" key="4">
    <source>
        <dbReference type="ARBA" id="ARBA00007372"/>
    </source>
</evidence>
<evidence type="ECO:0000256" key="11">
    <source>
        <dbReference type="ARBA" id="ARBA00023157"/>
    </source>
</evidence>
<keyword evidence="9" id="KW-0496">Mitochondrion</keyword>
<comment type="similarity">
    <text evidence="4">Belongs to the complex I NDUFS5 subunit family.</text>
</comment>
<evidence type="ECO:0000313" key="13">
    <source>
        <dbReference type="Proteomes" id="UP000694941"/>
    </source>
</evidence>
<keyword evidence="7" id="KW-0999">Mitochondrion inner membrane</keyword>
<evidence type="ECO:0000256" key="1">
    <source>
        <dbReference type="ARBA" id="ARBA00003195"/>
    </source>
</evidence>
<protein>
    <submittedName>
        <fullName evidence="14">Uncharacterized protein LOC106467016 isoform X1</fullName>
    </submittedName>
</protein>
<organism evidence="13 14">
    <name type="scientific">Limulus polyphemus</name>
    <name type="common">Atlantic horseshoe crab</name>
    <dbReference type="NCBI Taxonomy" id="6850"/>
    <lineage>
        <taxon>Eukaryota</taxon>
        <taxon>Metazoa</taxon>
        <taxon>Ecdysozoa</taxon>
        <taxon>Arthropoda</taxon>
        <taxon>Chelicerata</taxon>
        <taxon>Merostomata</taxon>
        <taxon>Xiphosura</taxon>
        <taxon>Limulidae</taxon>
        <taxon>Limulus</taxon>
    </lineage>
</organism>
<dbReference type="PANTHER" id="PTHR21268:SF2">
    <property type="entry name" value="NADH DEHYDROGENASE [UBIQUINONE] IRON-SULFUR PROTEIN 5"/>
    <property type="match status" value="1"/>
</dbReference>
<proteinExistence type="inferred from homology"/>
<accession>A0ABM1T4K6</accession>
<gene>
    <name evidence="14" type="primary">LOC106467016</name>
</gene>
<sequence>MVSKVVQRNLNEMSFIRTPLTDFFGCLGASQGNLRCRDLELNMMNCLEAYGLRNGSQNCINEIDDYKECRTLNKQRKRVEAMQKERLRQYKSGERSKSNLYAEPPKLDSFYDYIPEP</sequence>
<keyword evidence="11" id="KW-1015">Disulfide bond</keyword>
<keyword evidence="10" id="KW-0472">Membrane</keyword>
<dbReference type="GeneID" id="106467016"/>
<dbReference type="Proteomes" id="UP000694941">
    <property type="component" value="Unplaced"/>
</dbReference>
<dbReference type="InterPro" id="IPR019342">
    <property type="entry name" value="NADH_UbQ_OxRdtase_FeS-su5"/>
</dbReference>
<keyword evidence="5" id="KW-0813">Transport</keyword>
<dbReference type="RefSeq" id="XP_022250812.1">
    <property type="nucleotide sequence ID" value="XM_022395104.1"/>
</dbReference>
<evidence type="ECO:0000256" key="10">
    <source>
        <dbReference type="ARBA" id="ARBA00023136"/>
    </source>
</evidence>
<evidence type="ECO:0000313" key="14">
    <source>
        <dbReference type="RefSeq" id="XP_022250812.1"/>
    </source>
</evidence>
<evidence type="ECO:0000256" key="7">
    <source>
        <dbReference type="ARBA" id="ARBA00022792"/>
    </source>
</evidence>
<reference evidence="14" key="1">
    <citation type="submission" date="2025-08" db="UniProtKB">
        <authorList>
            <consortium name="RefSeq"/>
        </authorList>
    </citation>
    <scope>IDENTIFICATION</scope>
    <source>
        <tissue evidence="14">Muscle</tissue>
    </source>
</reference>
<feature type="region of interest" description="Disordered" evidence="12">
    <location>
        <begin position="83"/>
        <end position="105"/>
    </location>
</feature>
<evidence type="ECO:0000256" key="3">
    <source>
        <dbReference type="ARBA" id="ARBA00004637"/>
    </source>
</evidence>
<keyword evidence="6" id="KW-0679">Respiratory chain</keyword>
<evidence type="ECO:0000256" key="8">
    <source>
        <dbReference type="ARBA" id="ARBA00022982"/>
    </source>
</evidence>
<keyword evidence="13" id="KW-1185">Reference proteome</keyword>
<evidence type="ECO:0000256" key="6">
    <source>
        <dbReference type="ARBA" id="ARBA00022660"/>
    </source>
</evidence>
<comment type="function">
    <text evidence="1">Accessory subunit of the mitochondrial membrane respiratory chain NADH dehydrogenase (Complex I), that is believed not to be involved in catalysis. Complex I functions in the transfer of electrons from NADH to the respiratory chain. The immediate electron acceptor for the enzyme is believed to be ubiquinone.</text>
</comment>
<dbReference type="PANTHER" id="PTHR21268">
    <property type="entry name" value="NADH DEHYDROGENASE [UBIQUINONE] IRON-SULFUR PROTEIN 5"/>
    <property type="match status" value="1"/>
</dbReference>
<feature type="compositionally biased region" description="Basic and acidic residues" evidence="12">
    <location>
        <begin position="83"/>
        <end position="97"/>
    </location>
</feature>
<evidence type="ECO:0000256" key="12">
    <source>
        <dbReference type="SAM" id="MobiDB-lite"/>
    </source>
</evidence>
<comment type="subcellular location">
    <subcellularLocation>
        <location evidence="3">Mitochondrion inner membrane</location>
        <topology evidence="3">Peripheral membrane protein</topology>
    </subcellularLocation>
    <subcellularLocation>
        <location evidence="2">Mitochondrion intermembrane space</location>
    </subcellularLocation>
</comment>
<keyword evidence="8" id="KW-0249">Electron transport</keyword>